<sequence>MSRCISMALACVALSMAATVSADEGDVARQAVRADAWISSDADGNEAQKLALGWDVAHRDLQHWWGVKIEHARFAGEGWSDTQQRAYLSGAGEWGGWLWTGDVGSNGRDLLGRASIHSQDARRKELFVERDVLETRAGVENDWVQTFAGAAIDLPLGDRASATLLAGLQDFGTGSNLRTHLRGNLVGVIAPEQGLSLQLRTRYFHDSDPYEADYFSPGWYGEALGVVGWRRFVGGYQWRALAGVGRQRSAGDDWKRARMLQVGLETPRWKDAWLRIDAGYTDTPVLTDAGAGSYAYRYLQVQGVVAF</sequence>
<dbReference type="AlphaFoldDB" id="A0A4R5TLH0"/>
<evidence type="ECO:0008006" key="4">
    <source>
        <dbReference type="Google" id="ProtNLM"/>
    </source>
</evidence>
<organism evidence="2 3">
    <name type="scientific">Luteimonas aestuarii</name>
    <dbReference type="NCBI Taxonomy" id="453837"/>
    <lineage>
        <taxon>Bacteria</taxon>
        <taxon>Pseudomonadati</taxon>
        <taxon>Pseudomonadota</taxon>
        <taxon>Gammaproteobacteria</taxon>
        <taxon>Lysobacterales</taxon>
        <taxon>Lysobacteraceae</taxon>
        <taxon>Luteimonas</taxon>
    </lineage>
</organism>
<feature type="chain" id="PRO_5020316736" description="YaiO family outer membrane beta-barrel protein" evidence="1">
    <location>
        <begin position="23"/>
        <end position="307"/>
    </location>
</feature>
<evidence type="ECO:0000313" key="3">
    <source>
        <dbReference type="Proteomes" id="UP000294796"/>
    </source>
</evidence>
<proteinExistence type="predicted"/>
<keyword evidence="3" id="KW-1185">Reference proteome</keyword>
<keyword evidence="1" id="KW-0732">Signal</keyword>
<name>A0A4R5TLH0_9GAMM</name>
<evidence type="ECO:0000313" key="2">
    <source>
        <dbReference type="EMBL" id="TDK22285.1"/>
    </source>
</evidence>
<gene>
    <name evidence="2" type="ORF">E2F46_13930</name>
</gene>
<protein>
    <recommendedName>
        <fullName evidence="4">YaiO family outer membrane beta-barrel protein</fullName>
    </recommendedName>
</protein>
<dbReference type="EMBL" id="SMTF01000014">
    <property type="protein sequence ID" value="TDK22285.1"/>
    <property type="molecule type" value="Genomic_DNA"/>
</dbReference>
<dbReference type="Proteomes" id="UP000294796">
    <property type="component" value="Unassembled WGS sequence"/>
</dbReference>
<accession>A0A4R5TLH0</accession>
<dbReference type="OrthoDB" id="6675128at2"/>
<comment type="caution">
    <text evidence="2">The sequence shown here is derived from an EMBL/GenBank/DDBJ whole genome shotgun (WGS) entry which is preliminary data.</text>
</comment>
<dbReference type="RefSeq" id="WP_133323115.1">
    <property type="nucleotide sequence ID" value="NZ_SMTF01000014.1"/>
</dbReference>
<evidence type="ECO:0000256" key="1">
    <source>
        <dbReference type="SAM" id="SignalP"/>
    </source>
</evidence>
<reference evidence="2 3" key="1">
    <citation type="submission" date="2019-03" db="EMBL/GenBank/DDBJ databases">
        <title>Luteimonas zhaokaii sp.nov., isolated from the rectal contents of Plateau pika in Yushu, Qinghai Province, China.</title>
        <authorList>
            <person name="Zhang G."/>
        </authorList>
    </citation>
    <scope>NUCLEOTIDE SEQUENCE [LARGE SCALE GENOMIC DNA]</scope>
    <source>
        <strain evidence="2 3">B9</strain>
    </source>
</reference>
<feature type="signal peptide" evidence="1">
    <location>
        <begin position="1"/>
        <end position="22"/>
    </location>
</feature>